<name>A0ACC3SBY0_9PEZI</name>
<dbReference type="EMBL" id="JAMKPW020000022">
    <property type="protein sequence ID" value="KAK8206889.1"/>
    <property type="molecule type" value="Genomic_DNA"/>
</dbReference>
<sequence length="325" mass="34050">MVPAGQQHQGQTLRGDEGGYEGYSPNANEAYADEQRYMNEQQGGGGGGGGGREGGAGGGAGGRHNLNHQGPENVSERFVIGDAGGVFEDDLPGGCLIQPLSLPLDSSTVGDASRVWKANVQTDGLRTPRGKSPGRVRFESPVEARRGRGGADFADGFGDGDGYGDGGGHGDGDGDGERNRSDRRRTRGDTSDLVSDSTGANDHDPDPDSRRHSHRHRHRRRKTHSESPTPTTFPNSNSNSNLNTETKRRHRSHSPASDGSSDETVDLPPRFDAQGRRVPDKGDDPLAYGIEELLGGLGGKGGVGALLKGLLDGGSGGGRGSSRRR</sequence>
<gene>
    <name evidence="1" type="ORF">M8818_004724</name>
</gene>
<accession>A0ACC3SBY0</accession>
<dbReference type="Proteomes" id="UP001320706">
    <property type="component" value="Unassembled WGS sequence"/>
</dbReference>
<organism evidence="1 2">
    <name type="scientific">Zalaria obscura</name>
    <dbReference type="NCBI Taxonomy" id="2024903"/>
    <lineage>
        <taxon>Eukaryota</taxon>
        <taxon>Fungi</taxon>
        <taxon>Dikarya</taxon>
        <taxon>Ascomycota</taxon>
        <taxon>Pezizomycotina</taxon>
        <taxon>Dothideomycetes</taxon>
        <taxon>Dothideomycetidae</taxon>
        <taxon>Dothideales</taxon>
        <taxon>Zalariaceae</taxon>
        <taxon>Zalaria</taxon>
    </lineage>
</organism>
<evidence type="ECO:0000313" key="1">
    <source>
        <dbReference type="EMBL" id="KAK8206889.1"/>
    </source>
</evidence>
<evidence type="ECO:0000313" key="2">
    <source>
        <dbReference type="Proteomes" id="UP001320706"/>
    </source>
</evidence>
<comment type="caution">
    <text evidence="1">The sequence shown here is derived from an EMBL/GenBank/DDBJ whole genome shotgun (WGS) entry which is preliminary data.</text>
</comment>
<proteinExistence type="predicted"/>
<reference evidence="1" key="1">
    <citation type="submission" date="2024-02" db="EMBL/GenBank/DDBJ databases">
        <title>Metagenome Assembled Genome of Zalaria obscura JY119.</title>
        <authorList>
            <person name="Vighnesh L."/>
            <person name="Jagadeeshwari U."/>
            <person name="Venkata Ramana C."/>
            <person name="Sasikala C."/>
        </authorList>
    </citation>
    <scope>NUCLEOTIDE SEQUENCE</scope>
    <source>
        <strain evidence="1">JY119</strain>
    </source>
</reference>
<protein>
    <submittedName>
        <fullName evidence="1">Uncharacterized protein</fullName>
    </submittedName>
</protein>
<keyword evidence="2" id="KW-1185">Reference proteome</keyword>